<reference evidence="9" key="1">
    <citation type="submission" date="2023-11" db="EMBL/GenBank/DDBJ databases">
        <title>Completed genome sequence of Mycoplasma equirhinis type strain M432/72.</title>
        <authorList>
            <person name="Spergser J."/>
        </authorList>
    </citation>
    <scope>NUCLEOTIDE SEQUENCE [LARGE SCALE GENOMIC DNA]</scope>
    <source>
        <strain evidence="9">M432/72</strain>
    </source>
</reference>
<dbReference type="SUPFAM" id="SSF52402">
    <property type="entry name" value="Adenine nucleotide alpha hydrolases-like"/>
    <property type="match status" value="1"/>
</dbReference>
<proteinExistence type="inferred from homology"/>
<name>A0ABZ0PA19_9BACT</name>
<dbReference type="Gene3D" id="3.40.50.620">
    <property type="entry name" value="HUPs"/>
    <property type="match status" value="1"/>
</dbReference>
<keyword evidence="4 6" id="KW-0067">ATP-binding</keyword>
<dbReference type="NCBIfam" id="TIGR00552">
    <property type="entry name" value="nadE"/>
    <property type="match status" value="1"/>
</dbReference>
<evidence type="ECO:0000313" key="9">
    <source>
        <dbReference type="EMBL" id="WPB53715.1"/>
    </source>
</evidence>
<accession>A0ABZ0PA19</accession>
<gene>
    <name evidence="9" type="primary">nadE</name>
    <name evidence="9" type="ORF">R9B83_01850</name>
</gene>
<comment type="similarity">
    <text evidence="6">Belongs to the NAD synthetase family.</text>
</comment>
<evidence type="ECO:0000256" key="2">
    <source>
        <dbReference type="ARBA" id="ARBA00022598"/>
    </source>
</evidence>
<sequence>MELTIKKQKEYATFIKKMVTWLKQKVEFSNSKGISLGISGGIDSATLAKILYKYFPNNSHFYYIKTKDDPINESHINLLNLQLDNRIQIIDLTNEFELLKTKLKLQEKVTIANLKSRFIMATLYSQSQENKTLVLGTDNYDEYYLGYFTKYGDGGCDLLPFANIKKSDVYILANLFDVPNEIINKRPSADLIENQYDEEELGFSYIEFEKWLIDKNTVSKDINQKIINLHKTSEHKRKLIPRGPKIK</sequence>
<organism evidence="9 10">
    <name type="scientific">Metamycoplasma equirhinis</name>
    <dbReference type="NCBI Taxonomy" id="92402"/>
    <lineage>
        <taxon>Bacteria</taxon>
        <taxon>Bacillati</taxon>
        <taxon>Mycoplasmatota</taxon>
        <taxon>Mycoplasmoidales</taxon>
        <taxon>Metamycoplasmataceae</taxon>
        <taxon>Metamycoplasma</taxon>
    </lineage>
</organism>
<evidence type="ECO:0000256" key="1">
    <source>
        <dbReference type="ARBA" id="ARBA00004790"/>
    </source>
</evidence>
<keyword evidence="10" id="KW-1185">Reference proteome</keyword>
<dbReference type="EC" id="6.3.1.5" evidence="7"/>
<evidence type="ECO:0000256" key="7">
    <source>
        <dbReference type="RuleBase" id="RU003812"/>
    </source>
</evidence>
<evidence type="ECO:0000256" key="4">
    <source>
        <dbReference type="ARBA" id="ARBA00022840"/>
    </source>
</evidence>
<dbReference type="RefSeq" id="WP_140031467.1">
    <property type="nucleotide sequence ID" value="NZ_AP027305.1"/>
</dbReference>
<evidence type="ECO:0000256" key="6">
    <source>
        <dbReference type="RuleBase" id="RU003811"/>
    </source>
</evidence>
<evidence type="ECO:0000256" key="5">
    <source>
        <dbReference type="ARBA" id="ARBA00023027"/>
    </source>
</evidence>
<evidence type="ECO:0000259" key="8">
    <source>
        <dbReference type="Pfam" id="PF02540"/>
    </source>
</evidence>
<comment type="catalytic activity">
    <reaction evidence="7">
        <text>deamido-NAD(+) + NH4(+) + ATP = AMP + diphosphate + NAD(+) + H(+)</text>
        <dbReference type="Rhea" id="RHEA:21188"/>
        <dbReference type="ChEBI" id="CHEBI:15378"/>
        <dbReference type="ChEBI" id="CHEBI:28938"/>
        <dbReference type="ChEBI" id="CHEBI:30616"/>
        <dbReference type="ChEBI" id="CHEBI:33019"/>
        <dbReference type="ChEBI" id="CHEBI:57540"/>
        <dbReference type="ChEBI" id="CHEBI:58437"/>
        <dbReference type="ChEBI" id="CHEBI:456215"/>
        <dbReference type="EC" id="6.3.1.5"/>
    </reaction>
</comment>
<dbReference type="InterPro" id="IPR022310">
    <property type="entry name" value="NAD/GMP_synthase"/>
</dbReference>
<evidence type="ECO:0000313" key="10">
    <source>
        <dbReference type="Proteomes" id="UP001303601"/>
    </source>
</evidence>
<protein>
    <recommendedName>
        <fullName evidence="7">NH(3)-dependent NAD(+) synthetase</fullName>
        <ecNumber evidence="7">6.3.1.5</ecNumber>
    </recommendedName>
</protein>
<comment type="pathway">
    <text evidence="1">Cofactor biosynthesis; NAD(+) biosynthesis.</text>
</comment>
<dbReference type="GeneID" id="94493615"/>
<feature type="domain" description="NAD/GMP synthase" evidence="8">
    <location>
        <begin position="15"/>
        <end position="239"/>
    </location>
</feature>
<keyword evidence="5 6" id="KW-0520">NAD</keyword>
<dbReference type="EMBL" id="CP137845">
    <property type="protein sequence ID" value="WPB53715.1"/>
    <property type="molecule type" value="Genomic_DNA"/>
</dbReference>
<dbReference type="InterPro" id="IPR003694">
    <property type="entry name" value="NAD_synthase"/>
</dbReference>
<evidence type="ECO:0000256" key="3">
    <source>
        <dbReference type="ARBA" id="ARBA00022741"/>
    </source>
</evidence>
<dbReference type="PANTHER" id="PTHR23090:SF9">
    <property type="entry name" value="GLUTAMINE-DEPENDENT NAD(+) SYNTHETASE"/>
    <property type="match status" value="1"/>
</dbReference>
<dbReference type="Pfam" id="PF02540">
    <property type="entry name" value="NAD_synthase"/>
    <property type="match status" value="1"/>
</dbReference>
<dbReference type="CDD" id="cd00553">
    <property type="entry name" value="NAD_synthase"/>
    <property type="match status" value="1"/>
</dbReference>
<dbReference type="GO" id="GO:0008795">
    <property type="term" value="F:NAD+ synthase activity"/>
    <property type="evidence" value="ECO:0007669"/>
    <property type="project" value="UniProtKB-EC"/>
</dbReference>
<keyword evidence="2 6" id="KW-0436">Ligase</keyword>
<dbReference type="InterPro" id="IPR014729">
    <property type="entry name" value="Rossmann-like_a/b/a_fold"/>
</dbReference>
<keyword evidence="3 6" id="KW-0547">Nucleotide-binding</keyword>
<dbReference type="PANTHER" id="PTHR23090">
    <property type="entry name" value="NH 3 /GLUTAMINE-DEPENDENT NAD + SYNTHETASE"/>
    <property type="match status" value="1"/>
</dbReference>
<dbReference type="Proteomes" id="UP001303601">
    <property type="component" value="Chromosome"/>
</dbReference>